<evidence type="ECO:0000313" key="3">
    <source>
        <dbReference type="EMBL" id="MBB0247372.1"/>
    </source>
</evidence>
<evidence type="ECO:0000259" key="2">
    <source>
        <dbReference type="Pfam" id="PF00753"/>
    </source>
</evidence>
<accession>A0A7W3TIA6</accession>
<organism evidence="3 4">
    <name type="scientific">Streptomyces alkaliphilus</name>
    <dbReference type="NCBI Taxonomy" id="1472722"/>
    <lineage>
        <taxon>Bacteria</taxon>
        <taxon>Bacillati</taxon>
        <taxon>Actinomycetota</taxon>
        <taxon>Actinomycetes</taxon>
        <taxon>Kitasatosporales</taxon>
        <taxon>Streptomycetaceae</taxon>
        <taxon>Streptomyces</taxon>
    </lineage>
</organism>
<feature type="compositionally biased region" description="Basic and acidic residues" evidence="1">
    <location>
        <begin position="31"/>
        <end position="46"/>
    </location>
</feature>
<gene>
    <name evidence="3" type="ORF">FNQ90_25425</name>
</gene>
<keyword evidence="3" id="KW-0378">Hydrolase</keyword>
<feature type="compositionally biased region" description="Low complexity" evidence="1">
    <location>
        <begin position="1"/>
        <end position="14"/>
    </location>
</feature>
<comment type="caution">
    <text evidence="3">The sequence shown here is derived from an EMBL/GenBank/DDBJ whole genome shotgun (WGS) entry which is preliminary data.</text>
</comment>
<keyword evidence="4" id="KW-1185">Reference proteome</keyword>
<feature type="non-terminal residue" evidence="3">
    <location>
        <position position="172"/>
    </location>
</feature>
<feature type="domain" description="Metallo-beta-lactamase" evidence="2">
    <location>
        <begin position="64"/>
        <end position="129"/>
    </location>
</feature>
<evidence type="ECO:0000313" key="4">
    <source>
        <dbReference type="Proteomes" id="UP000538929"/>
    </source>
</evidence>
<reference evidence="4" key="1">
    <citation type="submission" date="2019-10" db="EMBL/GenBank/DDBJ databases">
        <title>Streptomyces sp. nov., a novel actinobacterium isolated from alkaline environment.</title>
        <authorList>
            <person name="Golinska P."/>
        </authorList>
    </citation>
    <scope>NUCLEOTIDE SEQUENCE [LARGE SCALE GENOMIC DNA]</scope>
    <source>
        <strain evidence="4">DSM 42118</strain>
    </source>
</reference>
<evidence type="ECO:0000256" key="1">
    <source>
        <dbReference type="SAM" id="MobiDB-lite"/>
    </source>
</evidence>
<dbReference type="InterPro" id="IPR001279">
    <property type="entry name" value="Metallo-B-lactamas"/>
</dbReference>
<name>A0A7W3TIA6_9ACTN</name>
<dbReference type="SUPFAM" id="SSF56281">
    <property type="entry name" value="Metallo-hydrolase/oxidoreductase"/>
    <property type="match status" value="1"/>
</dbReference>
<protein>
    <submittedName>
        <fullName evidence="3">MBL fold metallo-hydrolase</fullName>
    </submittedName>
</protein>
<dbReference type="Proteomes" id="UP000538929">
    <property type="component" value="Unassembled WGS sequence"/>
</dbReference>
<sequence>MAITDPTDTPGGTPAASGVGPAPRPESAGEEWEHARGDGRGRAKEHGWEGVVPGVLRRRLPGWDATVGLVLGPTEATLVDTGSTPAEGEALRRSAERLAGVPVRHVLITHPHFDHLLGLGGLPDTVPLAAAGTRAMLSDDLPEEIVADAVRHGLDHASARAGGEALTAGGWE</sequence>
<dbReference type="InterPro" id="IPR036866">
    <property type="entry name" value="RibonucZ/Hydroxyglut_hydro"/>
</dbReference>
<dbReference type="Pfam" id="PF00753">
    <property type="entry name" value="Lactamase_B"/>
    <property type="match status" value="1"/>
</dbReference>
<dbReference type="Gene3D" id="3.60.15.10">
    <property type="entry name" value="Ribonuclease Z/Hydroxyacylglutathione hydrolase-like"/>
    <property type="match status" value="1"/>
</dbReference>
<proteinExistence type="predicted"/>
<dbReference type="EMBL" id="VKHT01001655">
    <property type="protein sequence ID" value="MBB0247372.1"/>
    <property type="molecule type" value="Genomic_DNA"/>
</dbReference>
<dbReference type="RefSeq" id="WP_182608560.1">
    <property type="nucleotide sequence ID" value="NZ_VKHT01001655.1"/>
</dbReference>
<feature type="region of interest" description="Disordered" evidence="1">
    <location>
        <begin position="1"/>
        <end position="46"/>
    </location>
</feature>
<dbReference type="GO" id="GO:0016787">
    <property type="term" value="F:hydrolase activity"/>
    <property type="evidence" value="ECO:0007669"/>
    <property type="project" value="UniProtKB-KW"/>
</dbReference>
<dbReference type="AlphaFoldDB" id="A0A7W3TIA6"/>